<organism evidence="1 2">
    <name type="scientific">Ancylostoma ceylanicum</name>
    <dbReference type="NCBI Taxonomy" id="53326"/>
    <lineage>
        <taxon>Eukaryota</taxon>
        <taxon>Metazoa</taxon>
        <taxon>Ecdysozoa</taxon>
        <taxon>Nematoda</taxon>
        <taxon>Chromadorea</taxon>
        <taxon>Rhabditida</taxon>
        <taxon>Rhabditina</taxon>
        <taxon>Rhabditomorpha</taxon>
        <taxon>Strongyloidea</taxon>
        <taxon>Ancylostomatidae</taxon>
        <taxon>Ancylostomatinae</taxon>
        <taxon>Ancylostoma</taxon>
    </lineage>
</organism>
<dbReference type="Gene3D" id="1.10.10.60">
    <property type="entry name" value="Homeodomain-like"/>
    <property type="match status" value="1"/>
</dbReference>
<dbReference type="EMBL" id="KE124805">
    <property type="protein sequence ID" value="EPB78838.1"/>
    <property type="molecule type" value="Genomic_DNA"/>
</dbReference>
<evidence type="ECO:0000313" key="1">
    <source>
        <dbReference type="EMBL" id="EPB78838.1"/>
    </source>
</evidence>
<accession>A0A0D6M5T3</accession>
<evidence type="ECO:0000313" key="2">
    <source>
        <dbReference type="Proteomes" id="UP000054495"/>
    </source>
</evidence>
<reference evidence="1 2" key="1">
    <citation type="submission" date="2013-05" db="EMBL/GenBank/DDBJ databases">
        <title>Draft genome of the parasitic nematode Anyclostoma ceylanicum.</title>
        <authorList>
            <person name="Mitreva M."/>
        </authorList>
    </citation>
    <scope>NUCLEOTIDE SEQUENCE [LARGE SCALE GENOMIC DNA]</scope>
</reference>
<protein>
    <submittedName>
        <fullName evidence="1">Uncharacterized protein</fullName>
    </submittedName>
</protein>
<dbReference type="AlphaFoldDB" id="A0A0D6M5T3"/>
<gene>
    <name evidence="1" type="ORF">ANCCEY_02117</name>
</gene>
<dbReference type="Proteomes" id="UP000054495">
    <property type="component" value="Unassembled WGS sequence"/>
</dbReference>
<keyword evidence="2" id="KW-1185">Reference proteome</keyword>
<proteinExistence type="predicted"/>
<name>A0A0D6M5T3_9BILA</name>
<sequence>MEYPEASPVIATIATIACDCDEYHTRLTTEEKAHIRALNDAGLRRRANGRKIGRTHFLISTYLQNSDGYNKKKDDRCETFCSSRREADIQANVQQLLVSQQDPSRTTSYCLGEHRLESAPPQRKCCFRDCEEGSTSDFSSRDGSASICLTVHDNRLEYGGVWMDLKTWEAIGAVCGRTSPSSVAATSEVDH</sequence>